<dbReference type="PROSITE" id="PS51718">
    <property type="entry name" value="G_DYNAMIN_2"/>
    <property type="match status" value="1"/>
</dbReference>
<dbReference type="InterPro" id="IPR045063">
    <property type="entry name" value="Dynamin_N"/>
</dbReference>
<evidence type="ECO:0000313" key="6">
    <source>
        <dbReference type="Proteomes" id="UP000018721"/>
    </source>
</evidence>
<keyword evidence="6" id="KW-1185">Reference proteome</keyword>
<gene>
    <name evidence="5" type="ORF">F443_21592</name>
</gene>
<dbReference type="Gene3D" id="1.20.120.1240">
    <property type="entry name" value="Dynamin, middle domain"/>
    <property type="match status" value="1"/>
</dbReference>
<dbReference type="InterPro" id="IPR027417">
    <property type="entry name" value="P-loop_NTPase"/>
</dbReference>
<dbReference type="SMART" id="SM00053">
    <property type="entry name" value="DYNc"/>
    <property type="match status" value="1"/>
</dbReference>
<dbReference type="Pfam" id="PF02212">
    <property type="entry name" value="GED"/>
    <property type="match status" value="1"/>
</dbReference>
<proteinExistence type="predicted"/>
<dbReference type="CDD" id="cd08771">
    <property type="entry name" value="DLP_1"/>
    <property type="match status" value="1"/>
</dbReference>
<dbReference type="EMBL" id="ANIZ01003772">
    <property type="protein sequence ID" value="ETI31441.1"/>
    <property type="molecule type" value="Genomic_DNA"/>
</dbReference>
<dbReference type="Pfam" id="PF01031">
    <property type="entry name" value="Dynamin_M"/>
    <property type="match status" value="1"/>
</dbReference>
<dbReference type="PANTHER" id="PTHR11566:SF21">
    <property type="entry name" value="DYNAMIN RELATED PROTEIN 1, ISOFORM A"/>
    <property type="match status" value="1"/>
</dbReference>
<dbReference type="Proteomes" id="UP000018721">
    <property type="component" value="Unassembled WGS sequence"/>
</dbReference>
<dbReference type="eggNOG" id="KOG0446">
    <property type="taxonomic scope" value="Eukaryota"/>
</dbReference>
<accession>V9DXQ6</accession>
<evidence type="ECO:0000259" key="4">
    <source>
        <dbReference type="PROSITE" id="PS51718"/>
    </source>
</evidence>
<dbReference type="Pfam" id="PF00350">
    <property type="entry name" value="Dynamin_N"/>
    <property type="match status" value="1"/>
</dbReference>
<dbReference type="PRINTS" id="PR00195">
    <property type="entry name" value="DYNAMIN"/>
</dbReference>
<dbReference type="GO" id="GO:0005874">
    <property type="term" value="C:microtubule"/>
    <property type="evidence" value="ECO:0007669"/>
    <property type="project" value="TreeGrafter"/>
</dbReference>
<dbReference type="OrthoDB" id="5061070at2759"/>
<keyword evidence="2" id="KW-0342">GTP-binding</keyword>
<evidence type="ECO:0000256" key="1">
    <source>
        <dbReference type="ARBA" id="ARBA00022741"/>
    </source>
</evidence>
<protein>
    <recommendedName>
        <fullName evidence="7">Dynamin-type G domain-containing protein</fullName>
    </recommendedName>
</protein>
<feature type="domain" description="Dynamin-type G" evidence="4">
    <location>
        <begin position="31"/>
        <end position="311"/>
    </location>
</feature>
<dbReference type="InterPro" id="IPR000375">
    <property type="entry name" value="Dynamin_stalk"/>
</dbReference>
<keyword evidence="1" id="KW-0547">Nucleotide-binding</keyword>
<dbReference type="AlphaFoldDB" id="V9DXQ6"/>
<dbReference type="PROSITE" id="PS51388">
    <property type="entry name" value="GED"/>
    <property type="match status" value="1"/>
</dbReference>
<dbReference type="GO" id="GO:0005525">
    <property type="term" value="F:GTP binding"/>
    <property type="evidence" value="ECO:0007669"/>
    <property type="project" value="InterPro"/>
</dbReference>
<evidence type="ECO:0000313" key="5">
    <source>
        <dbReference type="EMBL" id="ETI31441.1"/>
    </source>
</evidence>
<organism evidence="5 6">
    <name type="scientific">Phytophthora nicotianae P1569</name>
    <dbReference type="NCBI Taxonomy" id="1317065"/>
    <lineage>
        <taxon>Eukaryota</taxon>
        <taxon>Sar</taxon>
        <taxon>Stramenopiles</taxon>
        <taxon>Oomycota</taxon>
        <taxon>Peronosporomycetes</taxon>
        <taxon>Peronosporales</taxon>
        <taxon>Peronosporaceae</taxon>
        <taxon>Phytophthora</taxon>
    </lineage>
</organism>
<dbReference type="InterPro" id="IPR001401">
    <property type="entry name" value="Dynamin_GTPase"/>
</dbReference>
<dbReference type="InterPro" id="IPR022812">
    <property type="entry name" value="Dynamin"/>
</dbReference>
<dbReference type="Gene3D" id="3.40.50.300">
    <property type="entry name" value="P-loop containing nucleotide triphosphate hydrolases"/>
    <property type="match status" value="1"/>
</dbReference>
<dbReference type="GO" id="GO:0005737">
    <property type="term" value="C:cytoplasm"/>
    <property type="evidence" value="ECO:0007669"/>
    <property type="project" value="TreeGrafter"/>
</dbReference>
<name>V9DXQ6_PHYNI</name>
<comment type="caution">
    <text evidence="5">The sequence shown here is derived from an EMBL/GenBank/DDBJ whole genome shotgun (WGS) entry which is preliminary data.</text>
</comment>
<dbReference type="InterPro" id="IPR030381">
    <property type="entry name" value="G_DYNAMIN_dom"/>
</dbReference>
<dbReference type="SUPFAM" id="SSF52540">
    <property type="entry name" value="P-loop containing nucleoside triphosphate hydrolases"/>
    <property type="match status" value="1"/>
</dbReference>
<dbReference type="HOGENOM" id="CLU_008964_8_1_1"/>
<feature type="domain" description="GED" evidence="3">
    <location>
        <begin position="649"/>
        <end position="736"/>
    </location>
</feature>
<evidence type="ECO:0008006" key="7">
    <source>
        <dbReference type="Google" id="ProtNLM"/>
    </source>
</evidence>
<sequence length="736" mass="82856">MKIKGLLAQVRTCEEERKLVDKLRDIGLGQYIELPQIAVMGDTSSGKSSLLSALSGVSFPSNDQLTTRCPTQLILTRADTFRGTVRLVRFQSSSENDEGEEKQELNRLEDVPDAITKLTQKLVDEGQNISDDQIVIEMCGPELPNLTLTDLPGLVRTVGDREDQSIIPRVRQMVDRYMKQERTVLIAVVPANVDMHNTEILQAAQEADPNGTRTIAVVTKMDLVDTGAELAVHELLLNKKKKMRLGYHAVKCRNQRELSKGMSIEKGLANEIAFFGQHEYWNRLPTHLWGVPKLAERLVAILQDNIRRSLPKVITEINSRIAETRQSLSSLGTPLETPGAQRQQFGKWVNQYLRLMEAAMSGQYELLSPIDSSNDTSATPEVRLRAGLRQKDLFFRAEVEATKVNDLLEFGDSLSPKKVVVGGPRSQKDVAVGDSIAVIESQEMMVWTVLQTRGTDVLCAELPYEWLGASRWKFASGFTTNNGSMGLKKFIQANRGDELTIFPSYRVFCSCVQRSVRNWKRPTLKLLEHYYTQTRSTSHHLISMVLAGSKSTRVERFFTTTTDRVLGKLKEAALRELELLLQHEARPYTQDPRLYEELDRLRQRALHARLEAALPRGDKYGMVSLADVSKALEGVSMGPFAMPSDDREALEMEAALRAYLEVASHRFVDVVPMKLNGLLLDTFLREMESELLGAATDEKVAELLREDADKTARRLQLLNQVSTFEKGMMIIDMSEF</sequence>
<evidence type="ECO:0000256" key="2">
    <source>
        <dbReference type="ARBA" id="ARBA00023134"/>
    </source>
</evidence>
<dbReference type="PANTHER" id="PTHR11566">
    <property type="entry name" value="DYNAMIN"/>
    <property type="match status" value="1"/>
</dbReference>
<evidence type="ECO:0000259" key="3">
    <source>
        <dbReference type="PROSITE" id="PS51388"/>
    </source>
</evidence>
<dbReference type="GO" id="GO:0003924">
    <property type="term" value="F:GTPase activity"/>
    <property type="evidence" value="ECO:0007669"/>
    <property type="project" value="InterPro"/>
</dbReference>
<dbReference type="GO" id="GO:0008017">
    <property type="term" value="F:microtubule binding"/>
    <property type="evidence" value="ECO:0007669"/>
    <property type="project" value="TreeGrafter"/>
</dbReference>
<dbReference type="InterPro" id="IPR003130">
    <property type="entry name" value="GED"/>
</dbReference>
<reference evidence="5 6" key="1">
    <citation type="submission" date="2013-11" db="EMBL/GenBank/DDBJ databases">
        <title>The Genome Sequence of Phytophthora parasitica P1569.</title>
        <authorList>
            <consortium name="The Broad Institute Genomics Platform"/>
            <person name="Russ C."/>
            <person name="Tyler B."/>
            <person name="Panabieres F."/>
            <person name="Shan W."/>
            <person name="Tripathy S."/>
            <person name="Grunwald N."/>
            <person name="Machado M."/>
            <person name="Johnson C.S."/>
            <person name="Arredondo F."/>
            <person name="Hong C."/>
            <person name="Coffey M."/>
            <person name="Young S.K."/>
            <person name="Zeng Q."/>
            <person name="Gargeya S."/>
            <person name="Fitzgerald M."/>
            <person name="Abouelleil A."/>
            <person name="Alvarado L."/>
            <person name="Chapman S.B."/>
            <person name="Gainer-Dewar J."/>
            <person name="Goldberg J."/>
            <person name="Griggs A."/>
            <person name="Gujja S."/>
            <person name="Hansen M."/>
            <person name="Howarth C."/>
            <person name="Imamovic A."/>
            <person name="Ireland A."/>
            <person name="Larimer J."/>
            <person name="McCowan C."/>
            <person name="Murphy C."/>
            <person name="Pearson M."/>
            <person name="Poon T.W."/>
            <person name="Priest M."/>
            <person name="Roberts A."/>
            <person name="Saif S."/>
            <person name="Shea T."/>
            <person name="Sykes S."/>
            <person name="Wortman J."/>
            <person name="Nusbaum C."/>
            <person name="Birren B."/>
        </authorList>
    </citation>
    <scope>NUCLEOTIDE SEQUENCE [LARGE SCALE GENOMIC DNA]</scope>
    <source>
        <strain evidence="5 6">P1569</strain>
    </source>
</reference>
<dbReference type="GO" id="GO:0016020">
    <property type="term" value="C:membrane"/>
    <property type="evidence" value="ECO:0007669"/>
    <property type="project" value="TreeGrafter"/>
</dbReference>
<dbReference type="InterPro" id="IPR020850">
    <property type="entry name" value="GED_dom"/>
</dbReference>